<dbReference type="PANTHER" id="PTHR11214">
    <property type="entry name" value="BETA-1,3-N-ACETYLGLUCOSAMINYLTRANSFERASE"/>
    <property type="match status" value="1"/>
</dbReference>
<dbReference type="Pfam" id="PF01762">
    <property type="entry name" value="Galactosyl_T"/>
    <property type="match status" value="1"/>
</dbReference>
<dbReference type="EC" id="2.4.1.-" evidence="10"/>
<evidence type="ECO:0000256" key="1">
    <source>
        <dbReference type="ARBA" id="ARBA00004323"/>
    </source>
</evidence>
<keyword evidence="8 10" id="KW-0333">Golgi apparatus</keyword>
<gene>
    <name evidence="11" type="ORF">OKIOD_LOCUS431</name>
</gene>
<evidence type="ECO:0000256" key="6">
    <source>
        <dbReference type="ARBA" id="ARBA00022968"/>
    </source>
</evidence>
<dbReference type="InterPro" id="IPR002659">
    <property type="entry name" value="Glyco_trans_31"/>
</dbReference>
<proteinExistence type="inferred from homology"/>
<evidence type="ECO:0000256" key="4">
    <source>
        <dbReference type="ARBA" id="ARBA00022679"/>
    </source>
</evidence>
<comment type="subcellular location">
    <subcellularLocation>
        <location evidence="1 10">Golgi apparatus membrane</location>
        <topology evidence="1 10">Single-pass type II membrane protein</topology>
    </subcellularLocation>
</comment>
<evidence type="ECO:0000256" key="5">
    <source>
        <dbReference type="ARBA" id="ARBA00022692"/>
    </source>
</evidence>
<keyword evidence="5 10" id="KW-0812">Transmembrane</keyword>
<dbReference type="PANTHER" id="PTHR11214:SF3">
    <property type="entry name" value="BETA-1,3-GALACTOSYLTRANSFERASE 6"/>
    <property type="match status" value="1"/>
</dbReference>
<keyword evidence="4" id="KW-0808">Transferase</keyword>
<keyword evidence="12" id="KW-1185">Reference proteome</keyword>
<evidence type="ECO:0000256" key="10">
    <source>
        <dbReference type="RuleBase" id="RU363063"/>
    </source>
</evidence>
<dbReference type="EMBL" id="OU015568">
    <property type="protein sequence ID" value="CAG5078022.1"/>
    <property type="molecule type" value="Genomic_DNA"/>
</dbReference>
<evidence type="ECO:0000256" key="7">
    <source>
        <dbReference type="ARBA" id="ARBA00022989"/>
    </source>
</evidence>
<accession>A0ABN7RNZ5</accession>
<keyword evidence="7 10" id="KW-1133">Transmembrane helix</keyword>
<evidence type="ECO:0000313" key="11">
    <source>
        <dbReference type="EMBL" id="CAG5078022.1"/>
    </source>
</evidence>
<dbReference type="Proteomes" id="UP001158576">
    <property type="component" value="Chromosome PAR"/>
</dbReference>
<comment type="similarity">
    <text evidence="2 10">Belongs to the glycosyltransferase 31 family.</text>
</comment>
<name>A0ABN7RNZ5_OIKDI</name>
<feature type="transmembrane region" description="Helical" evidence="10">
    <location>
        <begin position="21"/>
        <end position="40"/>
    </location>
</feature>
<evidence type="ECO:0000256" key="9">
    <source>
        <dbReference type="ARBA" id="ARBA00023136"/>
    </source>
</evidence>
<evidence type="ECO:0000256" key="2">
    <source>
        <dbReference type="ARBA" id="ARBA00008661"/>
    </source>
</evidence>
<evidence type="ECO:0000313" key="12">
    <source>
        <dbReference type="Proteomes" id="UP001158576"/>
    </source>
</evidence>
<protein>
    <recommendedName>
        <fullName evidence="10">Hexosyltransferase</fullName>
        <ecNumber evidence="10">2.4.1.-</ecNumber>
    </recommendedName>
</protein>
<sequence>MDQRFFTDEEIKISRRRQLENKVFITTSVIWILICCSTLYKDALVTMAREAEKEFDSSYEYIFDENADLYVLPEQYIESTANKQLEAVGLMQNISNTNNLHCSESTRMLVIINSNIRRVQRRANIRTNWTSTDQIERVFLLGIPAGYDTRQIPAYKEMQKEVERHQDGIVLNVVENSGNKTIKVLGGTRFARESCPVPYYLMVEDDLDVNITALESMLENQKLQNGSIWCSNPVQKPRVRREGRWMVPTDEFEQEYFPPYCANGNYILSKITSSLLFKTALQTENFRFQDVHITGILRKKSKLIDPIKIEEHYCAKMPKTPTTALALPNIELQL</sequence>
<reference evidence="11 12" key="1">
    <citation type="submission" date="2021-04" db="EMBL/GenBank/DDBJ databases">
        <authorList>
            <person name="Bliznina A."/>
        </authorList>
    </citation>
    <scope>NUCLEOTIDE SEQUENCE [LARGE SCALE GENOMIC DNA]</scope>
</reference>
<keyword evidence="6 10" id="KW-0735">Signal-anchor</keyword>
<evidence type="ECO:0000256" key="3">
    <source>
        <dbReference type="ARBA" id="ARBA00022676"/>
    </source>
</evidence>
<keyword evidence="9 10" id="KW-0472">Membrane</keyword>
<evidence type="ECO:0000256" key="8">
    <source>
        <dbReference type="ARBA" id="ARBA00023034"/>
    </source>
</evidence>
<organism evidence="11 12">
    <name type="scientific">Oikopleura dioica</name>
    <name type="common">Tunicate</name>
    <dbReference type="NCBI Taxonomy" id="34765"/>
    <lineage>
        <taxon>Eukaryota</taxon>
        <taxon>Metazoa</taxon>
        <taxon>Chordata</taxon>
        <taxon>Tunicata</taxon>
        <taxon>Appendicularia</taxon>
        <taxon>Copelata</taxon>
        <taxon>Oikopleuridae</taxon>
        <taxon>Oikopleura</taxon>
    </lineage>
</organism>
<keyword evidence="3 10" id="KW-0328">Glycosyltransferase</keyword>